<keyword evidence="1" id="KW-0479">Metal-binding</keyword>
<dbReference type="PANTHER" id="PTHR36206:SF12">
    <property type="entry name" value="ASPERCRYPTIN BIOSYNTHESIS CLUSTER-SPECIFIC TRANSCRIPTION REGULATOR ATNN-RELATED"/>
    <property type="match status" value="1"/>
</dbReference>
<keyword evidence="3" id="KW-0805">Transcription regulation</keyword>
<keyword evidence="2" id="KW-0862">Zinc</keyword>
<dbReference type="InterPro" id="IPR036864">
    <property type="entry name" value="Zn2-C6_fun-type_DNA-bd_sf"/>
</dbReference>
<reference evidence="8" key="1">
    <citation type="submission" date="2019-11" db="EMBL/GenBank/DDBJ databases">
        <title>Bipolaris sorokiniana Genome sequencing.</title>
        <authorList>
            <person name="Wang H."/>
        </authorList>
    </citation>
    <scope>NUCLEOTIDE SEQUENCE</scope>
</reference>
<dbReference type="Pfam" id="PF11951">
    <property type="entry name" value="Fungal_trans_2"/>
    <property type="match status" value="1"/>
</dbReference>
<dbReference type="InterPro" id="IPR021858">
    <property type="entry name" value="Fun_TF"/>
</dbReference>
<evidence type="ECO:0000256" key="3">
    <source>
        <dbReference type="ARBA" id="ARBA00023015"/>
    </source>
</evidence>
<dbReference type="GO" id="GO:0008270">
    <property type="term" value="F:zinc ion binding"/>
    <property type="evidence" value="ECO:0007669"/>
    <property type="project" value="InterPro"/>
</dbReference>
<evidence type="ECO:0000256" key="1">
    <source>
        <dbReference type="ARBA" id="ARBA00022723"/>
    </source>
</evidence>
<name>A0A8H6DU51_COCSA</name>
<keyword evidence="5" id="KW-0804">Transcription</keyword>
<evidence type="ECO:0000256" key="4">
    <source>
        <dbReference type="ARBA" id="ARBA00023125"/>
    </source>
</evidence>
<evidence type="ECO:0000256" key="6">
    <source>
        <dbReference type="ARBA" id="ARBA00023242"/>
    </source>
</evidence>
<dbReference type="SUPFAM" id="SSF57701">
    <property type="entry name" value="Zn2/Cys6 DNA-binding domain"/>
    <property type="match status" value="1"/>
</dbReference>
<dbReference type="GO" id="GO:0000981">
    <property type="term" value="F:DNA-binding transcription factor activity, RNA polymerase II-specific"/>
    <property type="evidence" value="ECO:0007669"/>
    <property type="project" value="InterPro"/>
</dbReference>
<dbReference type="InterPro" id="IPR052360">
    <property type="entry name" value="Transcr_Regulatory_Proteins"/>
</dbReference>
<dbReference type="PROSITE" id="PS00463">
    <property type="entry name" value="ZN2_CY6_FUNGAL_1"/>
    <property type="match status" value="1"/>
</dbReference>
<proteinExistence type="predicted"/>
<evidence type="ECO:0000313" key="8">
    <source>
        <dbReference type="EMBL" id="KAF5847953.1"/>
    </source>
</evidence>
<dbReference type="CDD" id="cd00067">
    <property type="entry name" value="GAL4"/>
    <property type="match status" value="1"/>
</dbReference>
<comment type="caution">
    <text evidence="8">The sequence shown here is derived from an EMBL/GenBank/DDBJ whole genome shotgun (WGS) entry which is preliminary data.</text>
</comment>
<dbReference type="AlphaFoldDB" id="A0A8H6DU51"/>
<evidence type="ECO:0000313" key="9">
    <source>
        <dbReference type="Proteomes" id="UP000624244"/>
    </source>
</evidence>
<dbReference type="Proteomes" id="UP000624244">
    <property type="component" value="Unassembled WGS sequence"/>
</dbReference>
<dbReference type="PANTHER" id="PTHR36206">
    <property type="entry name" value="ASPERCRYPTIN BIOSYNTHESIS CLUSTER-SPECIFIC TRANSCRIPTION REGULATOR ATNN-RELATED"/>
    <property type="match status" value="1"/>
</dbReference>
<keyword evidence="4" id="KW-0238">DNA-binding</keyword>
<accession>A0A8H6DU51</accession>
<evidence type="ECO:0000259" key="7">
    <source>
        <dbReference type="PROSITE" id="PS50048"/>
    </source>
</evidence>
<dbReference type="EMBL" id="WNKQ01000012">
    <property type="protein sequence ID" value="KAF5847953.1"/>
    <property type="molecule type" value="Genomic_DNA"/>
</dbReference>
<dbReference type="InterPro" id="IPR001138">
    <property type="entry name" value="Zn2Cys6_DnaBD"/>
</dbReference>
<protein>
    <recommendedName>
        <fullName evidence="7">Zn(2)-C6 fungal-type domain-containing protein</fullName>
    </recommendedName>
</protein>
<gene>
    <name evidence="8" type="ORF">GGP41_009197</name>
</gene>
<feature type="domain" description="Zn(2)-C6 fungal-type" evidence="7">
    <location>
        <begin position="64"/>
        <end position="92"/>
    </location>
</feature>
<dbReference type="Pfam" id="PF00172">
    <property type="entry name" value="Zn_clus"/>
    <property type="match status" value="1"/>
</dbReference>
<keyword evidence="6" id="KW-0539">Nucleus</keyword>
<organism evidence="8 9">
    <name type="scientific">Cochliobolus sativus</name>
    <name type="common">Common root rot and spot blotch fungus</name>
    <name type="synonym">Bipolaris sorokiniana</name>
    <dbReference type="NCBI Taxonomy" id="45130"/>
    <lineage>
        <taxon>Eukaryota</taxon>
        <taxon>Fungi</taxon>
        <taxon>Dikarya</taxon>
        <taxon>Ascomycota</taxon>
        <taxon>Pezizomycotina</taxon>
        <taxon>Dothideomycetes</taxon>
        <taxon>Pleosporomycetidae</taxon>
        <taxon>Pleosporales</taxon>
        <taxon>Pleosporineae</taxon>
        <taxon>Pleosporaceae</taxon>
        <taxon>Bipolaris</taxon>
    </lineage>
</organism>
<dbReference type="GO" id="GO:0003677">
    <property type="term" value="F:DNA binding"/>
    <property type="evidence" value="ECO:0007669"/>
    <property type="project" value="UniProtKB-KW"/>
</dbReference>
<dbReference type="PROSITE" id="PS50048">
    <property type="entry name" value="ZN2_CY6_FUNGAL_2"/>
    <property type="match status" value="1"/>
</dbReference>
<evidence type="ECO:0000256" key="5">
    <source>
        <dbReference type="ARBA" id="ARBA00023163"/>
    </source>
</evidence>
<dbReference type="SMART" id="SM00066">
    <property type="entry name" value="GAL4"/>
    <property type="match status" value="1"/>
</dbReference>
<dbReference type="Gene3D" id="4.10.240.10">
    <property type="entry name" value="Zn(2)-C6 fungal-type DNA-binding domain"/>
    <property type="match status" value="1"/>
</dbReference>
<sequence>MQRTQYVTSTSSQNPFLLLHTFRFAFLDSFLLVEQSVAGCKIWKMELVAGKPRQRAWKPKARSGCKTCKIRRIKCDEEKPHCIRCTSTGRTCDGYDSNFRSPKTSTSSPPEAQTLLLSFCSGSTHRTLRSHSPLPLPLAPALPLSTTEEKSSFSFFTSHAIPKLRGFLDSPFWQREVLQAAHREPAIQHCIIALGAMYRCFHEGQHSHIRESAMADQHLQFAFLQSNRAIKVLLEKVGASDTKASGKDKMTLMTCAILFSSMCCLQGYQKHAVEHLRSGIRMLNEMDDAGEAVTEHAVELESLRTIFVALDAQIRAIMPSAQSRSWVKKPKVKSGGQALEGCGKLSMASLLGVLRYMECLLSHIHAFNQKTFLRGAGEEEQVGVELRELVDRFHAGARVMKMLWGEAEKSRRDEFTQPLIALKLMQCQMEYLLRLPRVDIVARFPCLAAFQHAKEPFKTPFDEAALFANIFDLCDQLLVVPGNKSTPVFMTSIGPTAALWFIAIRAPASCQALRRHAVGLMLSHPRREGFWDGMVAGWIADEALSLEQERTRAELNISSDDVVGDVEVPEHLRIISFWLTYPDDEDRKVRVGFSDAKDLAVGVPGAIKWFTW</sequence>
<evidence type="ECO:0000256" key="2">
    <source>
        <dbReference type="ARBA" id="ARBA00022833"/>
    </source>
</evidence>